<feature type="repeat" description="TPR" evidence="1">
    <location>
        <begin position="920"/>
        <end position="953"/>
    </location>
</feature>
<dbReference type="Gene3D" id="1.25.40.10">
    <property type="entry name" value="Tetratricopeptide repeat domain"/>
    <property type="match status" value="4"/>
</dbReference>
<dbReference type="Proteomes" id="UP001596220">
    <property type="component" value="Unassembled WGS sequence"/>
</dbReference>
<evidence type="ECO:0008006" key="5">
    <source>
        <dbReference type="Google" id="ProtNLM"/>
    </source>
</evidence>
<gene>
    <name evidence="3" type="ORF">ACFP3R_00170</name>
</gene>
<protein>
    <recommendedName>
        <fullName evidence="5">Tetratricopeptide repeat protein</fullName>
    </recommendedName>
</protein>
<dbReference type="EMBL" id="JBHSQO010000001">
    <property type="protein sequence ID" value="MFC6087679.1"/>
    <property type="molecule type" value="Genomic_DNA"/>
</dbReference>
<evidence type="ECO:0000313" key="4">
    <source>
        <dbReference type="Proteomes" id="UP001596220"/>
    </source>
</evidence>
<proteinExistence type="predicted"/>
<dbReference type="RefSeq" id="WP_380631501.1">
    <property type="nucleotide sequence ID" value="NZ_JBHSQO010000001.1"/>
</dbReference>
<keyword evidence="4" id="KW-1185">Reference proteome</keyword>
<evidence type="ECO:0000256" key="1">
    <source>
        <dbReference type="PROSITE-ProRule" id="PRU00339"/>
    </source>
</evidence>
<keyword evidence="1" id="KW-0802">TPR repeat</keyword>
<dbReference type="PROSITE" id="PS50005">
    <property type="entry name" value="TPR"/>
    <property type="match status" value="1"/>
</dbReference>
<evidence type="ECO:0000313" key="3">
    <source>
        <dbReference type="EMBL" id="MFC6087679.1"/>
    </source>
</evidence>
<comment type="caution">
    <text evidence="3">The sequence shown here is derived from an EMBL/GenBank/DDBJ whole genome shotgun (WGS) entry which is preliminary data.</text>
</comment>
<organism evidence="3 4">
    <name type="scientific">Saccharothrix lopnurensis</name>
    <dbReference type="NCBI Taxonomy" id="1670621"/>
    <lineage>
        <taxon>Bacteria</taxon>
        <taxon>Bacillati</taxon>
        <taxon>Actinomycetota</taxon>
        <taxon>Actinomycetes</taxon>
        <taxon>Pseudonocardiales</taxon>
        <taxon>Pseudonocardiaceae</taxon>
        <taxon>Saccharothrix</taxon>
    </lineage>
</organism>
<dbReference type="InterPro" id="IPR011990">
    <property type="entry name" value="TPR-like_helical_dom_sf"/>
</dbReference>
<dbReference type="InterPro" id="IPR019734">
    <property type="entry name" value="TPR_rpt"/>
</dbReference>
<accession>A0ABW1NWA3</accession>
<dbReference type="SUPFAM" id="SSF48452">
    <property type="entry name" value="TPR-like"/>
    <property type="match status" value="2"/>
</dbReference>
<feature type="region of interest" description="Disordered" evidence="2">
    <location>
        <begin position="1"/>
        <end position="20"/>
    </location>
</feature>
<name>A0ABW1NWA3_9PSEU</name>
<sequence>MTGGDPADRDAPAAPVTQSAEAGRSAFVVQAGRDVNLRTGAPVTTRYRHQVKRIAPSVLLDRDAELAELGAFCAGSSGDGYQWWRAEAWAGKTALLSRFVLDPPPGVRVVSFFVTARLAGQADRPAFVTNVLEQLLTLLGEEKPQFLDPATSEAHLLGLLEEAAALCRARGEHLALVVDGLDEDRSVTTRPDSHSIAALLPAHPPEGLRIVVAGRPDPPVPADVPEDHPLRRGGNARSLTVSEHARALRAEMERDLRSLLAGAEVERELLGLVAAAGGGLTAGDLAELAGTGVWRVRDHLRTVSGRSFTRRDSDLDPGADPEVYLLAHEELQVTAVDMLGAAELTAYRRRLHDWADGYRERGWPPGTPEYLLRGYHPVLLTTADLGRATALATDPARHERLFHRTGGDTTALDQVTATLDAHAGGDVPDLVAVGRLAVHRDFLTDRNTHIPPGVPALWVRLGRPHRATGLARSITDPHRRVLALASLAEALVDAGDHDRVDDLLDEAADTARSITDFHRREPASAAVGVALAKGGHHDRAAGIARSIADHDRRNAVVAATAVALAATGEHDRATAAARSITDSYRRGPVLASVAERVAAVDPHRARELLREAERTTRAIIDHYLRSLALARVALSSARSGHRDRADVLFREASRAARSSAGAGRHDSALAAVAEQLARAGYHDRATAAAHVIADPDLRIPLLVAVAGELATAGHHERAEELLREVEGDLRSITDPGRRGAVLTSMAEAVLGGGQQDRARDLLDQALRTVRSVTSPRLDNRALAAVAEVLARSGHHDQAAELIDRELETDRGITDRLAVTLSIVTALAGIGRVEEAAGLLNEAQVRYSTDFSFTPELTLLPFAVAWIRIGHHDRAVAMAKSMSHHHRESALRSIANELAEVGEHDRALELARSLATPGFRSEVMASVARALTRAGDRDRARELLDQALELLPRQDGRWVSAPEAVVRALAEFGDHDRVLELARAAGLHHHPGALPLVVRALAAAGDHKRVNFLIARLMAASSTSSVFTSALLALAGFLSGDHDLADKTIDSIADVDDRCRVLVRLARELVEGAAPEPAARFAARALRITHWSTAVDDLCAVSMPAALAVVADFLALSRS</sequence>
<feature type="compositionally biased region" description="Basic and acidic residues" evidence="2">
    <location>
        <begin position="1"/>
        <end position="11"/>
    </location>
</feature>
<evidence type="ECO:0000256" key="2">
    <source>
        <dbReference type="SAM" id="MobiDB-lite"/>
    </source>
</evidence>
<reference evidence="4" key="1">
    <citation type="journal article" date="2019" name="Int. J. Syst. Evol. Microbiol.">
        <title>The Global Catalogue of Microorganisms (GCM) 10K type strain sequencing project: providing services to taxonomists for standard genome sequencing and annotation.</title>
        <authorList>
            <consortium name="The Broad Institute Genomics Platform"/>
            <consortium name="The Broad Institute Genome Sequencing Center for Infectious Disease"/>
            <person name="Wu L."/>
            <person name="Ma J."/>
        </authorList>
    </citation>
    <scope>NUCLEOTIDE SEQUENCE [LARGE SCALE GENOMIC DNA]</scope>
    <source>
        <strain evidence="4">CGMCC 4.7246</strain>
    </source>
</reference>